<evidence type="ECO:0000313" key="3">
    <source>
        <dbReference type="Proteomes" id="UP000004508"/>
    </source>
</evidence>
<gene>
    <name evidence="2" type="ORF">Krac_6701</name>
</gene>
<dbReference type="GO" id="GO:0005737">
    <property type="term" value="C:cytoplasm"/>
    <property type="evidence" value="ECO:0007669"/>
    <property type="project" value="TreeGrafter"/>
</dbReference>
<dbReference type="RefSeq" id="WP_007909028.1">
    <property type="nucleotide sequence ID" value="NZ_ADVG01000002.1"/>
</dbReference>
<evidence type="ECO:0000313" key="2">
    <source>
        <dbReference type="EMBL" id="EFH85479.1"/>
    </source>
</evidence>
<sequence>MTELQRDNRVSSTPILHGERITLRPPMMQDARNVFHWERDDEVWRFDPHRPYSRTMAEFLPVFERNYVRGNGRQFWFIIEDEQKTPIGTITYFNLDYRSGQVEVGLGIGNKQSWGKGYGREAIYTLVNHLFTLPFLARIYAETALANLPARKAFTRSHFTEVGQIYDPRSSGDPWVLVEILRHDWERRYTKQTPKQTQHGGEV</sequence>
<comment type="caution">
    <text evidence="2">The sequence shown here is derived from an EMBL/GenBank/DDBJ whole genome shotgun (WGS) entry which is preliminary data.</text>
</comment>
<dbReference type="PROSITE" id="PS51186">
    <property type="entry name" value="GNAT"/>
    <property type="match status" value="1"/>
</dbReference>
<reference evidence="2 3" key="1">
    <citation type="journal article" date="2011" name="Stand. Genomic Sci.">
        <title>Non-contiguous finished genome sequence and contextual data of the filamentous soil bacterium Ktedonobacter racemifer type strain (SOSP1-21).</title>
        <authorList>
            <person name="Chang Y.J."/>
            <person name="Land M."/>
            <person name="Hauser L."/>
            <person name="Chertkov O."/>
            <person name="Del Rio T.G."/>
            <person name="Nolan M."/>
            <person name="Copeland A."/>
            <person name="Tice H."/>
            <person name="Cheng J.F."/>
            <person name="Lucas S."/>
            <person name="Han C."/>
            <person name="Goodwin L."/>
            <person name="Pitluck S."/>
            <person name="Ivanova N."/>
            <person name="Ovchinikova G."/>
            <person name="Pati A."/>
            <person name="Chen A."/>
            <person name="Palaniappan K."/>
            <person name="Mavromatis K."/>
            <person name="Liolios K."/>
            <person name="Brettin T."/>
            <person name="Fiebig A."/>
            <person name="Rohde M."/>
            <person name="Abt B."/>
            <person name="Goker M."/>
            <person name="Detter J.C."/>
            <person name="Woyke T."/>
            <person name="Bristow J."/>
            <person name="Eisen J.A."/>
            <person name="Markowitz V."/>
            <person name="Hugenholtz P."/>
            <person name="Kyrpides N.C."/>
            <person name="Klenk H.P."/>
            <person name="Lapidus A."/>
        </authorList>
    </citation>
    <scope>NUCLEOTIDE SEQUENCE [LARGE SCALE GENOMIC DNA]</scope>
    <source>
        <strain evidence="3">DSM 44963</strain>
    </source>
</reference>
<dbReference type="GO" id="GO:0008999">
    <property type="term" value="F:protein-N-terminal-alanine acetyltransferase activity"/>
    <property type="evidence" value="ECO:0007669"/>
    <property type="project" value="TreeGrafter"/>
</dbReference>
<dbReference type="SUPFAM" id="SSF55729">
    <property type="entry name" value="Acyl-CoA N-acyltransferases (Nat)"/>
    <property type="match status" value="1"/>
</dbReference>
<dbReference type="EMBL" id="ADVG01000002">
    <property type="protein sequence ID" value="EFH85479.1"/>
    <property type="molecule type" value="Genomic_DNA"/>
</dbReference>
<proteinExistence type="predicted"/>
<name>D6TNU3_KTERA</name>
<dbReference type="Pfam" id="PF13302">
    <property type="entry name" value="Acetyltransf_3"/>
    <property type="match status" value="1"/>
</dbReference>
<dbReference type="InterPro" id="IPR051908">
    <property type="entry name" value="Ribosomal_N-acetyltransferase"/>
</dbReference>
<protein>
    <submittedName>
        <fullName evidence="2">GCN5-related N-acetyltransferase</fullName>
    </submittedName>
</protein>
<dbReference type="InParanoid" id="D6TNU3"/>
<keyword evidence="3" id="KW-1185">Reference proteome</keyword>
<dbReference type="InterPro" id="IPR016181">
    <property type="entry name" value="Acyl_CoA_acyltransferase"/>
</dbReference>
<dbReference type="STRING" id="485913.Krac_6701"/>
<evidence type="ECO:0000259" key="1">
    <source>
        <dbReference type="PROSITE" id="PS51186"/>
    </source>
</evidence>
<dbReference type="PANTHER" id="PTHR43441">
    <property type="entry name" value="RIBOSOMAL-PROTEIN-SERINE ACETYLTRANSFERASE"/>
    <property type="match status" value="1"/>
</dbReference>
<dbReference type="GO" id="GO:1990189">
    <property type="term" value="F:protein N-terminal-serine acetyltransferase activity"/>
    <property type="evidence" value="ECO:0007669"/>
    <property type="project" value="TreeGrafter"/>
</dbReference>
<accession>D6TNU3</accession>
<dbReference type="PANTHER" id="PTHR43441:SF6">
    <property type="entry name" value="N-ACETYLTRANSFERASE DOMAIN-CONTAINING PROTEIN"/>
    <property type="match status" value="1"/>
</dbReference>
<dbReference type="eggNOG" id="COG1670">
    <property type="taxonomic scope" value="Bacteria"/>
</dbReference>
<dbReference type="AlphaFoldDB" id="D6TNU3"/>
<feature type="domain" description="N-acetyltransferase" evidence="1">
    <location>
        <begin position="21"/>
        <end position="184"/>
    </location>
</feature>
<organism evidence="2 3">
    <name type="scientific">Ktedonobacter racemifer DSM 44963</name>
    <dbReference type="NCBI Taxonomy" id="485913"/>
    <lineage>
        <taxon>Bacteria</taxon>
        <taxon>Bacillati</taxon>
        <taxon>Chloroflexota</taxon>
        <taxon>Ktedonobacteria</taxon>
        <taxon>Ktedonobacterales</taxon>
        <taxon>Ktedonobacteraceae</taxon>
        <taxon>Ktedonobacter</taxon>
    </lineage>
</organism>
<dbReference type="InterPro" id="IPR000182">
    <property type="entry name" value="GNAT_dom"/>
</dbReference>
<dbReference type="Proteomes" id="UP000004508">
    <property type="component" value="Unassembled WGS sequence"/>
</dbReference>
<dbReference type="Gene3D" id="3.40.630.30">
    <property type="match status" value="1"/>
</dbReference>
<keyword evidence="2" id="KW-0808">Transferase</keyword>
<dbReference type="OrthoDB" id="9795206at2"/>